<evidence type="ECO:0000313" key="3">
    <source>
        <dbReference type="Proteomes" id="UP000515808"/>
    </source>
</evidence>
<reference evidence="2 3" key="1">
    <citation type="submission" date="2020-08" db="EMBL/GenBank/DDBJ databases">
        <title>Polaribacter sp. L12M9 isolated from gut of the Korean scallop.</title>
        <authorList>
            <person name="Jeong Y.S."/>
        </authorList>
    </citation>
    <scope>NUCLEOTIDE SEQUENCE [LARGE SCALE GENOMIC DNA]</scope>
    <source>
        <strain evidence="2 3">L12M9</strain>
    </source>
</reference>
<evidence type="ECO:0000256" key="1">
    <source>
        <dbReference type="SAM" id="SignalP"/>
    </source>
</evidence>
<keyword evidence="1" id="KW-0732">Signal</keyword>
<keyword evidence="3" id="KW-1185">Reference proteome</keyword>
<dbReference type="AlphaFoldDB" id="A0A7G9LCX0"/>
<gene>
    <name evidence="2" type="ORF">H9W90_04930</name>
</gene>
<feature type="signal peptide" evidence="1">
    <location>
        <begin position="1"/>
        <end position="22"/>
    </location>
</feature>
<protein>
    <submittedName>
        <fullName evidence="2">Uncharacterized protein</fullName>
    </submittedName>
</protein>
<organism evidence="2 3">
    <name type="scientific">Polaribacter pectinis</name>
    <dbReference type="NCBI Taxonomy" id="2738844"/>
    <lineage>
        <taxon>Bacteria</taxon>
        <taxon>Pseudomonadati</taxon>
        <taxon>Bacteroidota</taxon>
        <taxon>Flavobacteriia</taxon>
        <taxon>Flavobacteriales</taxon>
        <taxon>Flavobacteriaceae</taxon>
    </lineage>
</organism>
<name>A0A7G9LCX0_9FLAO</name>
<feature type="chain" id="PRO_5028879430" evidence="1">
    <location>
        <begin position="23"/>
        <end position="123"/>
    </location>
</feature>
<dbReference type="RefSeq" id="WP_187483349.1">
    <property type="nucleotide sequence ID" value="NZ_CP060695.1"/>
</dbReference>
<dbReference type="Proteomes" id="UP000515808">
    <property type="component" value="Chromosome"/>
</dbReference>
<evidence type="ECO:0000313" key="2">
    <source>
        <dbReference type="EMBL" id="QNM86469.1"/>
    </source>
</evidence>
<sequence>MKKLKFLLLFLTISLLSTEISGQSVEGYTYHDTDGNVSLYYKKTQYGVTFRAVNKRDKPVYVKVNNVKSSWTDGRTRRKTVHIGFVNSGRASNGGGLNLDNYAKIKGWSFSSWQWSSKPFDRN</sequence>
<dbReference type="KEGG" id="ppec:H9W90_04930"/>
<dbReference type="EMBL" id="CP060695">
    <property type="protein sequence ID" value="QNM86469.1"/>
    <property type="molecule type" value="Genomic_DNA"/>
</dbReference>
<accession>A0A7G9LCX0</accession>
<proteinExistence type="predicted"/>